<organism evidence="3 4">
    <name type="scientific">Colletotrichum sojae</name>
    <dbReference type="NCBI Taxonomy" id="2175907"/>
    <lineage>
        <taxon>Eukaryota</taxon>
        <taxon>Fungi</taxon>
        <taxon>Dikarya</taxon>
        <taxon>Ascomycota</taxon>
        <taxon>Pezizomycotina</taxon>
        <taxon>Sordariomycetes</taxon>
        <taxon>Hypocreomycetidae</taxon>
        <taxon>Glomerellales</taxon>
        <taxon>Glomerellaceae</taxon>
        <taxon>Colletotrichum</taxon>
        <taxon>Colletotrichum orchidearum species complex</taxon>
    </lineage>
</organism>
<dbReference type="AlphaFoldDB" id="A0A8H6N3F6"/>
<name>A0A8H6N3F6_9PEZI</name>
<evidence type="ECO:0000313" key="3">
    <source>
        <dbReference type="EMBL" id="KAF6818133.1"/>
    </source>
</evidence>
<proteinExistence type="predicted"/>
<reference evidence="3 4" key="1">
    <citation type="journal article" date="2020" name="Phytopathology">
        <title>Genome Sequence Resources of Colletotrichum truncatum, C. plurivorum, C. musicola, and C. sojae: Four Species Pathogenic to Soybean (Glycine max).</title>
        <authorList>
            <person name="Rogerio F."/>
            <person name="Boufleur T.R."/>
            <person name="Ciampi-Guillardi M."/>
            <person name="Sukno S.A."/>
            <person name="Thon M.R."/>
            <person name="Massola Junior N.S."/>
            <person name="Baroncelli R."/>
        </authorList>
    </citation>
    <scope>NUCLEOTIDE SEQUENCE [LARGE SCALE GENOMIC DNA]</scope>
    <source>
        <strain evidence="3 4">LFN0009</strain>
    </source>
</reference>
<dbReference type="Proteomes" id="UP000652219">
    <property type="component" value="Unassembled WGS sequence"/>
</dbReference>
<evidence type="ECO:0000313" key="4">
    <source>
        <dbReference type="Proteomes" id="UP000652219"/>
    </source>
</evidence>
<evidence type="ECO:0000256" key="1">
    <source>
        <dbReference type="SAM" id="MobiDB-lite"/>
    </source>
</evidence>
<dbReference type="EMBL" id="WIGN01000017">
    <property type="protein sequence ID" value="KAF6818133.1"/>
    <property type="molecule type" value="Genomic_DNA"/>
</dbReference>
<feature type="signal peptide" evidence="2">
    <location>
        <begin position="1"/>
        <end position="19"/>
    </location>
</feature>
<comment type="caution">
    <text evidence="3">The sequence shown here is derived from an EMBL/GenBank/DDBJ whole genome shotgun (WGS) entry which is preliminary data.</text>
</comment>
<gene>
    <name evidence="3" type="ORF">CSOJ01_02014</name>
</gene>
<feature type="chain" id="PRO_5034169156" description="Hydrophobin" evidence="2">
    <location>
        <begin position="20"/>
        <end position="123"/>
    </location>
</feature>
<accession>A0A8H6N3F6</accession>
<keyword evidence="4" id="KW-1185">Reference proteome</keyword>
<feature type="region of interest" description="Disordered" evidence="1">
    <location>
        <begin position="57"/>
        <end position="82"/>
    </location>
</feature>
<keyword evidence="2" id="KW-0732">Signal</keyword>
<protein>
    <recommendedName>
        <fullName evidence="5">Hydrophobin</fullName>
    </recommendedName>
</protein>
<evidence type="ECO:0000256" key="2">
    <source>
        <dbReference type="SAM" id="SignalP"/>
    </source>
</evidence>
<sequence length="123" mass="12587">MPLIQSLFLALFLLYPALSIPIQPRLINVSPEISPKLDLSDSLSCLGVGVCNPVTVDKNASPSGPAPSQPTQQQAPTKKVGEGGSLVNVAPVISPDVDLSGLLSCVGVANCNPVTVNKGPESS</sequence>
<evidence type="ECO:0008006" key="5">
    <source>
        <dbReference type="Google" id="ProtNLM"/>
    </source>
</evidence>